<evidence type="ECO:0000256" key="1">
    <source>
        <dbReference type="ARBA" id="ARBA00004123"/>
    </source>
</evidence>
<feature type="region of interest" description="Disordered" evidence="6">
    <location>
        <begin position="1"/>
        <end position="20"/>
    </location>
</feature>
<dbReference type="PANTHER" id="PTHR33729">
    <property type="entry name" value="METHYL-CPG BINDING DOMAIN CONTAINING PROTEIN, EXPRESSED"/>
    <property type="match status" value="1"/>
</dbReference>
<comment type="subcellular location">
    <subcellularLocation>
        <location evidence="1">Nucleus</location>
    </subcellularLocation>
</comment>
<accession>A0A9D5HN70</accession>
<feature type="compositionally biased region" description="Basic and acidic residues" evidence="6">
    <location>
        <begin position="225"/>
        <end position="235"/>
    </location>
</feature>
<feature type="compositionally biased region" description="Basic and acidic residues" evidence="6">
    <location>
        <begin position="191"/>
        <end position="218"/>
    </location>
</feature>
<feature type="compositionally biased region" description="Basic and acidic residues" evidence="6">
    <location>
        <begin position="91"/>
        <end position="133"/>
    </location>
</feature>
<evidence type="ECO:0000256" key="4">
    <source>
        <dbReference type="ARBA" id="ARBA00023163"/>
    </source>
</evidence>
<feature type="compositionally biased region" description="Acidic residues" evidence="6">
    <location>
        <begin position="160"/>
        <end position="172"/>
    </location>
</feature>
<reference evidence="8" key="2">
    <citation type="journal article" date="2022" name="Hortic Res">
        <title>The genome of Dioscorea zingiberensis sheds light on the biosynthesis, origin and evolution of the medicinally important diosgenin saponins.</title>
        <authorList>
            <person name="Li Y."/>
            <person name="Tan C."/>
            <person name="Li Z."/>
            <person name="Guo J."/>
            <person name="Li S."/>
            <person name="Chen X."/>
            <person name="Wang C."/>
            <person name="Dai X."/>
            <person name="Yang H."/>
            <person name="Song W."/>
            <person name="Hou L."/>
            <person name="Xu J."/>
            <person name="Tong Z."/>
            <person name="Xu A."/>
            <person name="Yuan X."/>
            <person name="Wang W."/>
            <person name="Yang Q."/>
            <person name="Chen L."/>
            <person name="Sun Z."/>
            <person name="Wang K."/>
            <person name="Pan B."/>
            <person name="Chen J."/>
            <person name="Bao Y."/>
            <person name="Liu F."/>
            <person name="Qi X."/>
            <person name="Gang D.R."/>
            <person name="Wen J."/>
            <person name="Li J."/>
        </authorList>
    </citation>
    <scope>NUCLEOTIDE SEQUENCE</scope>
    <source>
        <strain evidence="8">Dzin_1.0</strain>
    </source>
</reference>
<proteinExistence type="predicted"/>
<dbReference type="Gene3D" id="3.30.890.10">
    <property type="entry name" value="Methyl-cpg-binding Protein 2, Chain A"/>
    <property type="match status" value="1"/>
</dbReference>
<dbReference type="GO" id="GO:0003677">
    <property type="term" value="F:DNA binding"/>
    <property type="evidence" value="ECO:0007669"/>
    <property type="project" value="UniProtKB-KW"/>
</dbReference>
<evidence type="ECO:0000313" key="8">
    <source>
        <dbReference type="EMBL" id="KAJ0982621.1"/>
    </source>
</evidence>
<organism evidence="8 9">
    <name type="scientific">Dioscorea zingiberensis</name>
    <dbReference type="NCBI Taxonomy" id="325984"/>
    <lineage>
        <taxon>Eukaryota</taxon>
        <taxon>Viridiplantae</taxon>
        <taxon>Streptophyta</taxon>
        <taxon>Embryophyta</taxon>
        <taxon>Tracheophyta</taxon>
        <taxon>Spermatophyta</taxon>
        <taxon>Magnoliopsida</taxon>
        <taxon>Liliopsida</taxon>
        <taxon>Dioscoreales</taxon>
        <taxon>Dioscoreaceae</taxon>
        <taxon>Dioscorea</taxon>
    </lineage>
</organism>
<dbReference type="OrthoDB" id="1435582at2759"/>
<dbReference type="InterPro" id="IPR039622">
    <property type="entry name" value="MBD10/11"/>
</dbReference>
<reference evidence="8" key="1">
    <citation type="submission" date="2021-03" db="EMBL/GenBank/DDBJ databases">
        <authorList>
            <person name="Li Z."/>
            <person name="Yang C."/>
        </authorList>
    </citation>
    <scope>NUCLEOTIDE SEQUENCE</scope>
    <source>
        <strain evidence="8">Dzin_1.0</strain>
        <tissue evidence="8">Leaf</tissue>
    </source>
</reference>
<evidence type="ECO:0000256" key="5">
    <source>
        <dbReference type="ARBA" id="ARBA00023242"/>
    </source>
</evidence>
<dbReference type="PROSITE" id="PS50982">
    <property type="entry name" value="MBD"/>
    <property type="match status" value="1"/>
</dbReference>
<dbReference type="InterPro" id="IPR016177">
    <property type="entry name" value="DNA-bd_dom_sf"/>
</dbReference>
<keyword evidence="5" id="KW-0539">Nucleus</keyword>
<dbReference type="SUPFAM" id="SSF54171">
    <property type="entry name" value="DNA-binding domain"/>
    <property type="match status" value="1"/>
</dbReference>
<feature type="compositionally biased region" description="Basic and acidic residues" evidence="6">
    <location>
        <begin position="247"/>
        <end position="284"/>
    </location>
</feature>
<dbReference type="InterPro" id="IPR001739">
    <property type="entry name" value="Methyl_CpG_DNA-bd"/>
</dbReference>
<dbReference type="Proteomes" id="UP001085076">
    <property type="component" value="Miscellaneous, Linkage group lg02"/>
</dbReference>
<keyword evidence="4" id="KW-0804">Transcription</keyword>
<keyword evidence="3" id="KW-0238">DNA-binding</keyword>
<keyword evidence="9" id="KW-1185">Reference proteome</keyword>
<feature type="compositionally biased region" description="Basic and acidic residues" evidence="6">
    <location>
        <begin position="173"/>
        <end position="184"/>
    </location>
</feature>
<evidence type="ECO:0000256" key="2">
    <source>
        <dbReference type="ARBA" id="ARBA00023015"/>
    </source>
</evidence>
<comment type="caution">
    <text evidence="8">The sequence shown here is derived from an EMBL/GenBank/DDBJ whole genome shotgun (WGS) entry which is preliminary data.</text>
</comment>
<feature type="compositionally biased region" description="Basic and acidic residues" evidence="6">
    <location>
        <begin position="148"/>
        <end position="159"/>
    </location>
</feature>
<dbReference type="Pfam" id="PF01429">
    <property type="entry name" value="MBD"/>
    <property type="match status" value="1"/>
</dbReference>
<gene>
    <name evidence="8" type="ORF">J5N97_010876</name>
</gene>
<evidence type="ECO:0000256" key="3">
    <source>
        <dbReference type="ARBA" id="ARBA00023125"/>
    </source>
</evidence>
<dbReference type="GO" id="GO:0005634">
    <property type="term" value="C:nucleus"/>
    <property type="evidence" value="ECO:0007669"/>
    <property type="project" value="UniProtKB-SubCell"/>
</dbReference>
<evidence type="ECO:0000313" key="9">
    <source>
        <dbReference type="Proteomes" id="UP001085076"/>
    </source>
</evidence>
<feature type="compositionally biased region" description="Acidic residues" evidence="6">
    <location>
        <begin position="134"/>
        <end position="147"/>
    </location>
</feature>
<dbReference type="EMBL" id="JAGGNH010000002">
    <property type="protein sequence ID" value="KAJ0982621.1"/>
    <property type="molecule type" value="Genomic_DNA"/>
</dbReference>
<protein>
    <recommendedName>
        <fullName evidence="7">MBD domain-containing protein</fullName>
    </recommendedName>
</protein>
<evidence type="ECO:0000256" key="6">
    <source>
        <dbReference type="SAM" id="MobiDB-lite"/>
    </source>
</evidence>
<sequence length="303" mass="33152">MASAGAGEIESGSPVKKSVEDADVVVIELQAPEGWKKKFTPKKAGSAGRREIIFVAPTGEEIKSKRQLEQYLRAHPGGPPSSKFDWGTGDTPRRSARISEKAKATESPETERPKKRERRSSLNKESKDKKDGGDKEDETATEAPETENDSKTQQEKPAAEDTEAAEDQDPADTETKDAEKPVEDVKEETDDIKIKDAADPDSADKSKEDVEEKPETKEAPQVALETEKKSEKENPDEGTGTIAIIPDTKENKPADDEIKDGAKLPEIGDNKDDHRDAVTKESQEHLPPSSNCEDGQQHPSEDS</sequence>
<dbReference type="PANTHER" id="PTHR33729:SF6">
    <property type="entry name" value="METHYL-CPG-BINDING DOMAIN-CONTAINING PROTEIN 11"/>
    <property type="match status" value="1"/>
</dbReference>
<name>A0A9D5HN70_9LILI</name>
<feature type="region of interest" description="Disordered" evidence="6">
    <location>
        <begin position="57"/>
        <end position="303"/>
    </location>
</feature>
<feature type="domain" description="MBD" evidence="7">
    <location>
        <begin position="21"/>
        <end position="91"/>
    </location>
</feature>
<dbReference type="AlphaFoldDB" id="A0A9D5HN70"/>
<evidence type="ECO:0000259" key="7">
    <source>
        <dbReference type="PROSITE" id="PS50982"/>
    </source>
</evidence>
<keyword evidence="2" id="KW-0805">Transcription regulation</keyword>